<dbReference type="InterPro" id="IPR036291">
    <property type="entry name" value="NAD(P)-bd_dom_sf"/>
</dbReference>
<dbReference type="SUPFAM" id="SSF51735">
    <property type="entry name" value="NAD(P)-binding Rossmann-fold domains"/>
    <property type="match status" value="1"/>
</dbReference>
<dbReference type="Pfam" id="PF01370">
    <property type="entry name" value="Epimerase"/>
    <property type="match status" value="1"/>
</dbReference>
<protein>
    <submittedName>
        <fullName evidence="2">NAD(P)-dependent oxidoreductase</fullName>
    </submittedName>
</protein>
<comment type="caution">
    <text evidence="2">The sequence shown here is derived from an EMBL/GenBank/DDBJ whole genome shotgun (WGS) entry which is preliminary data.</text>
</comment>
<name>A0A4R5CCB5_9ACTN</name>
<keyword evidence="3" id="KW-1185">Reference proteome</keyword>
<organism evidence="2 3">
    <name type="scientific">Actinomadura rubrisoli</name>
    <dbReference type="NCBI Taxonomy" id="2530368"/>
    <lineage>
        <taxon>Bacteria</taxon>
        <taxon>Bacillati</taxon>
        <taxon>Actinomycetota</taxon>
        <taxon>Actinomycetes</taxon>
        <taxon>Streptosporangiales</taxon>
        <taxon>Thermomonosporaceae</taxon>
        <taxon>Actinomadura</taxon>
    </lineage>
</organism>
<dbReference type="Proteomes" id="UP000294513">
    <property type="component" value="Unassembled WGS sequence"/>
</dbReference>
<sequence>MDVVVTGARGFLGRHLQAALEARGDYVLDIDVDPDQECNRDALEFFRDDPHMWDLAIHCAAVEPHRSAIDGRALAVGAGNLELDAAMFGWAARVHPGRLVYLSSSAAYPVYLQTGDYRVPLREHDTWEQPGEADAIYGAVKVMGERLARLYREQGGAVTVVRPFSGYGEDQSSDFPFGAFRDRARRREDPFVVWGDGTQVRDWIHVDDVVGAVLAAVDAAVDGPVNIATGIGTSMAELAEMFCAQVGYDPPFEYLTDRPAGVAYRVGDPTVLNEFYRPKVTLAEGVKRALARQPVNM</sequence>
<dbReference type="Gene3D" id="3.40.50.720">
    <property type="entry name" value="NAD(P)-binding Rossmann-like Domain"/>
    <property type="match status" value="1"/>
</dbReference>
<evidence type="ECO:0000313" key="2">
    <source>
        <dbReference type="EMBL" id="TDD97621.1"/>
    </source>
</evidence>
<gene>
    <name evidence="2" type="ORF">E1298_00900</name>
</gene>
<dbReference type="EMBL" id="SMKU01000002">
    <property type="protein sequence ID" value="TDD97621.1"/>
    <property type="molecule type" value="Genomic_DNA"/>
</dbReference>
<evidence type="ECO:0000259" key="1">
    <source>
        <dbReference type="Pfam" id="PF01370"/>
    </source>
</evidence>
<dbReference type="InterPro" id="IPR050177">
    <property type="entry name" value="Lipid_A_modif_metabolic_enz"/>
</dbReference>
<dbReference type="PANTHER" id="PTHR43245:SF53">
    <property type="entry name" value="EPIMERASE-RELATED"/>
    <property type="match status" value="1"/>
</dbReference>
<dbReference type="Gene3D" id="3.90.25.10">
    <property type="entry name" value="UDP-galactose 4-epimerase, domain 1"/>
    <property type="match status" value="1"/>
</dbReference>
<proteinExistence type="predicted"/>
<dbReference type="RefSeq" id="WP_131888783.1">
    <property type="nucleotide sequence ID" value="NZ_SMKU01000002.1"/>
</dbReference>
<accession>A0A4R5CCB5</accession>
<dbReference type="OrthoDB" id="3505012at2"/>
<reference evidence="2 3" key="1">
    <citation type="submission" date="2019-03" db="EMBL/GenBank/DDBJ databases">
        <title>Draft genome sequences of novel Actinobacteria.</title>
        <authorList>
            <person name="Sahin N."/>
            <person name="Ay H."/>
            <person name="Saygin H."/>
        </authorList>
    </citation>
    <scope>NUCLEOTIDE SEQUENCE [LARGE SCALE GENOMIC DNA]</scope>
    <source>
        <strain evidence="2 3">H3C3</strain>
    </source>
</reference>
<dbReference type="InterPro" id="IPR001509">
    <property type="entry name" value="Epimerase_deHydtase"/>
</dbReference>
<evidence type="ECO:0000313" key="3">
    <source>
        <dbReference type="Proteomes" id="UP000294513"/>
    </source>
</evidence>
<dbReference type="AlphaFoldDB" id="A0A4R5CCB5"/>
<dbReference type="PANTHER" id="PTHR43245">
    <property type="entry name" value="BIFUNCTIONAL POLYMYXIN RESISTANCE PROTEIN ARNA"/>
    <property type="match status" value="1"/>
</dbReference>
<feature type="domain" description="NAD-dependent epimerase/dehydratase" evidence="1">
    <location>
        <begin position="3"/>
        <end position="227"/>
    </location>
</feature>